<keyword evidence="4" id="KW-1133">Transmembrane helix</keyword>
<feature type="transmembrane region" description="Helical" evidence="4">
    <location>
        <begin position="18"/>
        <end position="37"/>
    </location>
</feature>
<dbReference type="PANTHER" id="PTHR43630:SF1">
    <property type="entry name" value="POLY-BETA-1,6-N-ACETYL-D-GLUCOSAMINE SYNTHASE"/>
    <property type="match status" value="1"/>
</dbReference>
<keyword evidence="3 6" id="KW-0808">Transferase</keyword>
<evidence type="ECO:0000259" key="5">
    <source>
        <dbReference type="Pfam" id="PF00535"/>
    </source>
</evidence>
<name>A0ABT1SB60_9FIRM</name>
<comment type="similarity">
    <text evidence="1">Belongs to the glycosyltransferase 2 family.</text>
</comment>
<evidence type="ECO:0000256" key="4">
    <source>
        <dbReference type="SAM" id="Phobius"/>
    </source>
</evidence>
<feature type="transmembrane region" description="Helical" evidence="4">
    <location>
        <begin position="357"/>
        <end position="383"/>
    </location>
</feature>
<dbReference type="EMBL" id="JANGAC010000007">
    <property type="protein sequence ID" value="MCQ4923684.1"/>
    <property type="molecule type" value="Genomic_DNA"/>
</dbReference>
<proteinExistence type="inferred from homology"/>
<dbReference type="CDD" id="cd06423">
    <property type="entry name" value="CESA_like"/>
    <property type="match status" value="1"/>
</dbReference>
<evidence type="ECO:0000256" key="1">
    <source>
        <dbReference type="ARBA" id="ARBA00006739"/>
    </source>
</evidence>
<protein>
    <submittedName>
        <fullName evidence="6">Glycosyltransferase</fullName>
        <ecNumber evidence="6">2.4.-.-</ecNumber>
    </submittedName>
</protein>
<feature type="transmembrane region" description="Helical" evidence="4">
    <location>
        <begin position="389"/>
        <end position="411"/>
    </location>
</feature>
<keyword evidence="4" id="KW-0812">Transmembrane</keyword>
<dbReference type="GO" id="GO:0016757">
    <property type="term" value="F:glycosyltransferase activity"/>
    <property type="evidence" value="ECO:0007669"/>
    <property type="project" value="UniProtKB-KW"/>
</dbReference>
<keyword evidence="4" id="KW-0472">Membrane</keyword>
<evidence type="ECO:0000256" key="3">
    <source>
        <dbReference type="ARBA" id="ARBA00022679"/>
    </source>
</evidence>
<sequence length="471" mass="54367">MNLRIIITNLILGYNNFALYYFIFINIFNTILILLAVRGIKKYRYKLQNWPYYQMIASVYVPPVSILVPCYNEEKTIVDNIESLLSIEYNKFEIVVINDGSKDNTLDTLRKAFDLKKLDSPYRKNINTKEVRGIYLSSRVPNLTVVDKENGGKADALNVGINICKYPLFTAIDADSILEKNSLIKVVRPFIDEPDRVVATGGIVRVVNGSKINSGFIQEVSLSKKPIAILQTVEYLRAFLFGRMGWSELNSLLIVSGAFGVFKKDIVLKVGGYAENTIGEDMELVIKVHKYLKEEKIDYDIVFVPDPVCWTQAPESFNSLKIQRIRWHRGLIDSLINHKDMFLNPRFGFIGILAIPYYWLVEMIGPIIEVLGYVTVIASYFLGLLSYEFAIIFFIISVLYGVFLSLASVMLEEYNFMKYNRVGDYLKMVFYAIVENFGYRQLTTWWRAKAFVGYKRKQNEWGQIQRKEFDN</sequence>
<dbReference type="Proteomes" id="UP001524478">
    <property type="component" value="Unassembled WGS sequence"/>
</dbReference>
<reference evidence="6 7" key="1">
    <citation type="submission" date="2022-06" db="EMBL/GenBank/DDBJ databases">
        <title>Isolation of gut microbiota from human fecal samples.</title>
        <authorList>
            <person name="Pamer E.G."/>
            <person name="Barat B."/>
            <person name="Waligurski E."/>
            <person name="Medina S."/>
            <person name="Paddock L."/>
            <person name="Mostad J."/>
        </authorList>
    </citation>
    <scope>NUCLEOTIDE SEQUENCE [LARGE SCALE GENOMIC DNA]</scope>
    <source>
        <strain evidence="6 7">DFI.7.95</strain>
    </source>
</reference>
<dbReference type="EC" id="2.4.-.-" evidence="6"/>
<comment type="caution">
    <text evidence="6">The sequence shown here is derived from an EMBL/GenBank/DDBJ whole genome shotgun (WGS) entry which is preliminary data.</text>
</comment>
<evidence type="ECO:0000256" key="2">
    <source>
        <dbReference type="ARBA" id="ARBA00022676"/>
    </source>
</evidence>
<feature type="domain" description="Glycosyltransferase 2-like" evidence="5">
    <location>
        <begin position="65"/>
        <end position="205"/>
    </location>
</feature>
<gene>
    <name evidence="6" type="ORF">NE686_11330</name>
</gene>
<keyword evidence="2 6" id="KW-0328">Glycosyltransferase</keyword>
<evidence type="ECO:0000313" key="7">
    <source>
        <dbReference type="Proteomes" id="UP001524478"/>
    </source>
</evidence>
<accession>A0ABT1SB60</accession>
<dbReference type="InterPro" id="IPR001173">
    <property type="entry name" value="Glyco_trans_2-like"/>
</dbReference>
<dbReference type="PANTHER" id="PTHR43630">
    <property type="entry name" value="POLY-BETA-1,6-N-ACETYL-D-GLUCOSAMINE SYNTHASE"/>
    <property type="match status" value="1"/>
</dbReference>
<keyword evidence="7" id="KW-1185">Reference proteome</keyword>
<organism evidence="6 7">
    <name type="scientific">Tissierella carlieri</name>
    <dbReference type="NCBI Taxonomy" id="689904"/>
    <lineage>
        <taxon>Bacteria</taxon>
        <taxon>Bacillati</taxon>
        <taxon>Bacillota</taxon>
        <taxon>Tissierellia</taxon>
        <taxon>Tissierellales</taxon>
        <taxon>Tissierellaceae</taxon>
        <taxon>Tissierella</taxon>
    </lineage>
</organism>
<evidence type="ECO:0000313" key="6">
    <source>
        <dbReference type="EMBL" id="MCQ4923684.1"/>
    </source>
</evidence>
<dbReference type="Pfam" id="PF00535">
    <property type="entry name" value="Glycos_transf_2"/>
    <property type="match status" value="1"/>
</dbReference>
<dbReference type="RefSeq" id="WP_216558698.1">
    <property type="nucleotide sequence ID" value="NZ_JAHLOH010000031.1"/>
</dbReference>